<proteinExistence type="predicted"/>
<organism evidence="2 3">
    <name type="scientific">Nocardioides ginsengisegetis</name>
    <dbReference type="NCBI Taxonomy" id="661491"/>
    <lineage>
        <taxon>Bacteria</taxon>
        <taxon>Bacillati</taxon>
        <taxon>Actinomycetota</taxon>
        <taxon>Actinomycetes</taxon>
        <taxon>Propionibacteriales</taxon>
        <taxon>Nocardioidaceae</taxon>
        <taxon>Nocardioides</taxon>
    </lineage>
</organism>
<evidence type="ECO:0000259" key="1">
    <source>
        <dbReference type="Pfam" id="PF11716"/>
    </source>
</evidence>
<accession>A0A7W3P965</accession>
<evidence type="ECO:0000313" key="3">
    <source>
        <dbReference type="Proteomes" id="UP000580910"/>
    </source>
</evidence>
<dbReference type="InterPro" id="IPR034660">
    <property type="entry name" value="DinB/YfiT-like"/>
</dbReference>
<dbReference type="GO" id="GO:0046872">
    <property type="term" value="F:metal ion binding"/>
    <property type="evidence" value="ECO:0007669"/>
    <property type="project" value="InterPro"/>
</dbReference>
<dbReference type="Pfam" id="PF11716">
    <property type="entry name" value="MDMPI_N"/>
    <property type="match status" value="1"/>
</dbReference>
<dbReference type="SUPFAM" id="SSF109854">
    <property type="entry name" value="DinB/YfiT-like putative metalloenzymes"/>
    <property type="match status" value="1"/>
</dbReference>
<sequence>MQATYVRAADLFRQVLSELRPDDLERPVPSCPGWTVSDVVTHVYDNHVQALGPERADADDVMAAYALAIPDEPDLARGATFDTLDLTLHAWDIALACGVELRFGEDQLAFLEAVAIEAGDRLYVDEGFARLEGEDANPSGLDRQGIALLPFGRRR</sequence>
<evidence type="ECO:0000313" key="2">
    <source>
        <dbReference type="EMBL" id="MBA8803112.1"/>
    </source>
</evidence>
<feature type="domain" description="Mycothiol-dependent maleylpyruvate isomerase metal-binding" evidence="1">
    <location>
        <begin position="8"/>
        <end position="82"/>
    </location>
</feature>
<keyword evidence="3" id="KW-1185">Reference proteome</keyword>
<dbReference type="AlphaFoldDB" id="A0A7W3P965"/>
<dbReference type="InterPro" id="IPR024344">
    <property type="entry name" value="MDMPI_metal-binding"/>
</dbReference>
<protein>
    <recommendedName>
        <fullName evidence="1">Mycothiol-dependent maleylpyruvate isomerase metal-binding domain-containing protein</fullName>
    </recommendedName>
</protein>
<dbReference type="EMBL" id="JACGXA010000001">
    <property type="protein sequence ID" value="MBA8803112.1"/>
    <property type="molecule type" value="Genomic_DNA"/>
</dbReference>
<gene>
    <name evidence="2" type="ORF">FB382_001403</name>
</gene>
<dbReference type="Gene3D" id="1.20.120.450">
    <property type="entry name" value="dinb family like domain"/>
    <property type="match status" value="1"/>
</dbReference>
<comment type="caution">
    <text evidence="2">The sequence shown here is derived from an EMBL/GenBank/DDBJ whole genome shotgun (WGS) entry which is preliminary data.</text>
</comment>
<dbReference type="Proteomes" id="UP000580910">
    <property type="component" value="Unassembled WGS sequence"/>
</dbReference>
<name>A0A7W3P965_9ACTN</name>
<dbReference type="RefSeq" id="WP_182537930.1">
    <property type="nucleotide sequence ID" value="NZ_JACGXA010000001.1"/>
</dbReference>
<reference evidence="2 3" key="1">
    <citation type="submission" date="2020-07" db="EMBL/GenBank/DDBJ databases">
        <title>Sequencing the genomes of 1000 actinobacteria strains.</title>
        <authorList>
            <person name="Klenk H.-P."/>
        </authorList>
    </citation>
    <scope>NUCLEOTIDE SEQUENCE [LARGE SCALE GENOMIC DNA]</scope>
    <source>
        <strain evidence="2 3">DSM 21349</strain>
    </source>
</reference>